<accession>A0ACB8CL03</accession>
<sequence length="682" mass="76072">MARLVSVVCHVARAREEEAVALHGLSAEDLLVFRRRFPQQMPNDEAASSSGPRAVGALFVLLAPPLLSALVALVWILMHDSTGSNGELPEIPPFCCPDATETIMTLSNLSNDPCTDFFSYACYKKSGVDRRAIAVRAFRSVVVHPTLQATLRSPVSDIIWANHKSCLIAAVKNLFTAEDAVEAVIDLFRRWSGTSTSSPGNVDLIKLVGLLHFRYEIFSVFNAYYKSSFEKNEATYIIYFQHAPHIDFEASSAEDAMLEAAKRHAGMSASSADVLNVIRRFRRARKTSDDEHSIVPMPLLDEHFPKEGISSWQEILRAVPVIAIENPPDVTAVLNILTDQNTLVQEAAQLYFAVHATLSTFYEEIAQAASLADHAALCEYLTMELYPLWDVLATQRMTSPDRDQVVLEMFNRVSEAVIADAQVLFSAHLHANEVQNAVRSIHIVLPGNLTAPYKRYLPFISEDYFENKFEIRSSYYQISSSNALRGLYGLYRLRVDLSRIFLSRFDNQIAVAASVYALLSFGKETAAINRSTADGADVINAAVLGVMLANALWDKIFDDVKRDIDRWKGLVDYLYCIQRQAEDALYTELKYPILSLSSTVRAFATPRWHHRAPVFGFHSLSASQVFFILFFVHHACISTGYDGSGMRASTLMRNFEEFLKAFGCAGKPIRNVMGACEKREGG</sequence>
<reference evidence="1" key="1">
    <citation type="submission" date="2020-05" db="EMBL/GenBank/DDBJ databases">
        <title>Large-scale comparative analyses of tick genomes elucidate their genetic diversity and vector capacities.</title>
        <authorList>
            <person name="Jia N."/>
            <person name="Wang J."/>
            <person name="Shi W."/>
            <person name="Du L."/>
            <person name="Sun Y."/>
            <person name="Zhan W."/>
            <person name="Jiang J."/>
            <person name="Wang Q."/>
            <person name="Zhang B."/>
            <person name="Ji P."/>
            <person name="Sakyi L.B."/>
            <person name="Cui X."/>
            <person name="Yuan T."/>
            <person name="Jiang B."/>
            <person name="Yang W."/>
            <person name="Lam T.T.-Y."/>
            <person name="Chang Q."/>
            <person name="Ding S."/>
            <person name="Wang X."/>
            <person name="Zhu J."/>
            <person name="Ruan X."/>
            <person name="Zhao L."/>
            <person name="Wei J."/>
            <person name="Que T."/>
            <person name="Du C."/>
            <person name="Cheng J."/>
            <person name="Dai P."/>
            <person name="Han X."/>
            <person name="Huang E."/>
            <person name="Gao Y."/>
            <person name="Liu J."/>
            <person name="Shao H."/>
            <person name="Ye R."/>
            <person name="Li L."/>
            <person name="Wei W."/>
            <person name="Wang X."/>
            <person name="Wang C."/>
            <person name="Yang T."/>
            <person name="Huo Q."/>
            <person name="Li W."/>
            <person name="Guo W."/>
            <person name="Chen H."/>
            <person name="Zhou L."/>
            <person name="Ni X."/>
            <person name="Tian J."/>
            <person name="Zhou Y."/>
            <person name="Sheng Y."/>
            <person name="Liu T."/>
            <person name="Pan Y."/>
            <person name="Xia L."/>
            <person name="Li J."/>
            <person name="Zhao F."/>
            <person name="Cao W."/>
        </authorList>
    </citation>
    <scope>NUCLEOTIDE SEQUENCE</scope>
    <source>
        <strain evidence="1">Dsil-2018</strain>
    </source>
</reference>
<evidence type="ECO:0000313" key="1">
    <source>
        <dbReference type="EMBL" id="KAH7945646.1"/>
    </source>
</evidence>
<gene>
    <name evidence="1" type="ORF">HPB49_013556</name>
</gene>
<dbReference type="Proteomes" id="UP000821865">
    <property type="component" value="Chromosome 6"/>
</dbReference>
<keyword evidence="2" id="KW-1185">Reference proteome</keyword>
<organism evidence="1 2">
    <name type="scientific">Dermacentor silvarum</name>
    <name type="common">Tick</name>
    <dbReference type="NCBI Taxonomy" id="543639"/>
    <lineage>
        <taxon>Eukaryota</taxon>
        <taxon>Metazoa</taxon>
        <taxon>Ecdysozoa</taxon>
        <taxon>Arthropoda</taxon>
        <taxon>Chelicerata</taxon>
        <taxon>Arachnida</taxon>
        <taxon>Acari</taxon>
        <taxon>Parasitiformes</taxon>
        <taxon>Ixodida</taxon>
        <taxon>Ixodoidea</taxon>
        <taxon>Ixodidae</taxon>
        <taxon>Rhipicephalinae</taxon>
        <taxon>Dermacentor</taxon>
    </lineage>
</organism>
<name>A0ACB8CL03_DERSI</name>
<evidence type="ECO:0000313" key="2">
    <source>
        <dbReference type="Proteomes" id="UP000821865"/>
    </source>
</evidence>
<proteinExistence type="predicted"/>
<comment type="caution">
    <text evidence="1">The sequence shown here is derived from an EMBL/GenBank/DDBJ whole genome shotgun (WGS) entry which is preliminary data.</text>
</comment>
<dbReference type="EMBL" id="CM023475">
    <property type="protein sequence ID" value="KAH7945646.1"/>
    <property type="molecule type" value="Genomic_DNA"/>
</dbReference>
<protein>
    <submittedName>
        <fullName evidence="1">Uncharacterized protein</fullName>
    </submittedName>
</protein>